<organism evidence="1 2">
    <name type="scientific">Thermothielavioides terrestris (strain ATCC 38088 / NRRL 8126)</name>
    <name type="common">Thielavia terrestris</name>
    <dbReference type="NCBI Taxonomy" id="578455"/>
    <lineage>
        <taxon>Eukaryota</taxon>
        <taxon>Fungi</taxon>
        <taxon>Dikarya</taxon>
        <taxon>Ascomycota</taxon>
        <taxon>Pezizomycotina</taxon>
        <taxon>Sordariomycetes</taxon>
        <taxon>Sordariomycetidae</taxon>
        <taxon>Sordariales</taxon>
        <taxon>Chaetomiaceae</taxon>
        <taxon>Thermothielavioides</taxon>
        <taxon>Thermothielavioides terrestris</taxon>
    </lineage>
</organism>
<gene>
    <name evidence="1" type="ORF">THITE_2110042</name>
</gene>
<keyword evidence="2" id="KW-1185">Reference proteome</keyword>
<proteinExistence type="predicted"/>
<dbReference type="HOGENOM" id="CLU_2814216_0_0_1"/>
<reference evidence="1 2" key="1">
    <citation type="journal article" date="2011" name="Nat. Biotechnol.">
        <title>Comparative genomic analysis of the thermophilic biomass-degrading fungi Myceliophthora thermophila and Thielavia terrestris.</title>
        <authorList>
            <person name="Berka R.M."/>
            <person name="Grigoriev I.V."/>
            <person name="Otillar R."/>
            <person name="Salamov A."/>
            <person name="Grimwood J."/>
            <person name="Reid I."/>
            <person name="Ishmael N."/>
            <person name="John T."/>
            <person name="Darmond C."/>
            <person name="Moisan M.-C."/>
            <person name="Henrissat B."/>
            <person name="Coutinho P.M."/>
            <person name="Lombard V."/>
            <person name="Natvig D.O."/>
            <person name="Lindquist E."/>
            <person name="Schmutz J."/>
            <person name="Lucas S."/>
            <person name="Harris P."/>
            <person name="Powlowski J."/>
            <person name="Bellemare A."/>
            <person name="Taylor D."/>
            <person name="Butler G."/>
            <person name="de Vries R.P."/>
            <person name="Allijn I.E."/>
            <person name="van den Brink J."/>
            <person name="Ushinsky S."/>
            <person name="Storms R."/>
            <person name="Powell A.J."/>
            <person name="Paulsen I.T."/>
            <person name="Elbourne L.D.H."/>
            <person name="Baker S.E."/>
            <person name="Magnuson J."/>
            <person name="LaBoissiere S."/>
            <person name="Clutterbuck A.J."/>
            <person name="Martinez D."/>
            <person name="Wogulis M."/>
            <person name="de Leon A.L."/>
            <person name="Rey M.W."/>
            <person name="Tsang A."/>
        </authorList>
    </citation>
    <scope>NUCLEOTIDE SEQUENCE [LARGE SCALE GENOMIC DNA]</scope>
    <source>
        <strain evidence="2">ATCC 38088 / NRRL 8126</strain>
    </source>
</reference>
<evidence type="ECO:0000313" key="2">
    <source>
        <dbReference type="Proteomes" id="UP000008181"/>
    </source>
</evidence>
<accession>G2QRC3</accession>
<dbReference type="EMBL" id="CP003009">
    <property type="protein sequence ID" value="AEO64175.1"/>
    <property type="molecule type" value="Genomic_DNA"/>
</dbReference>
<dbReference type="Proteomes" id="UP000008181">
    <property type="component" value="Chromosome 1"/>
</dbReference>
<dbReference type="KEGG" id="ttt:THITE_2110042"/>
<dbReference type="PROSITE" id="PS51257">
    <property type="entry name" value="PROKAR_LIPOPROTEIN"/>
    <property type="match status" value="1"/>
</dbReference>
<sequence length="67" mass="6893">MLSRAKLPGPPVCGSGALGACDSGALWLWGSGALGLWDSALWLWDSCGSLARWLDDGAGGLCSSIWI</sequence>
<name>G2QRC3_THETT</name>
<dbReference type="GeneID" id="11521397"/>
<evidence type="ECO:0000313" key="1">
    <source>
        <dbReference type="EMBL" id="AEO64175.1"/>
    </source>
</evidence>
<dbReference type="RefSeq" id="XP_003650511.1">
    <property type="nucleotide sequence ID" value="XM_003650463.1"/>
</dbReference>
<protein>
    <submittedName>
        <fullName evidence="1">Uncharacterized protein</fullName>
    </submittedName>
</protein>
<dbReference type="AlphaFoldDB" id="G2QRC3"/>